<gene>
    <name evidence="3" type="ORF">Dxin01_02165</name>
</gene>
<accession>A0ABP9VCH3</accession>
<feature type="transmembrane region" description="Helical" evidence="1">
    <location>
        <begin position="30"/>
        <end position="52"/>
    </location>
</feature>
<feature type="domain" description="CBU-0592-like" evidence="2">
    <location>
        <begin position="3"/>
        <end position="52"/>
    </location>
</feature>
<keyword evidence="1" id="KW-1133">Transmembrane helix</keyword>
<keyword evidence="1" id="KW-0812">Transmembrane</keyword>
<organism evidence="3 4">
    <name type="scientific">Deinococcus xinjiangensis</name>
    <dbReference type="NCBI Taxonomy" id="457454"/>
    <lineage>
        <taxon>Bacteria</taxon>
        <taxon>Thermotogati</taxon>
        <taxon>Deinococcota</taxon>
        <taxon>Deinococci</taxon>
        <taxon>Deinococcales</taxon>
        <taxon>Deinococcaceae</taxon>
        <taxon>Deinococcus</taxon>
    </lineage>
</organism>
<name>A0ABP9VCH3_9DEIO</name>
<dbReference type="Pfam" id="PF26604">
    <property type="entry name" value="CBU_0592"/>
    <property type="match status" value="1"/>
</dbReference>
<evidence type="ECO:0000259" key="2">
    <source>
        <dbReference type="Pfam" id="PF26604"/>
    </source>
</evidence>
<reference evidence="3 4" key="1">
    <citation type="submission" date="2024-02" db="EMBL/GenBank/DDBJ databases">
        <title>Deinococcus xinjiangensis NBRC 107630.</title>
        <authorList>
            <person name="Ichikawa N."/>
            <person name="Katano-Makiyama Y."/>
            <person name="Hidaka K."/>
        </authorList>
    </citation>
    <scope>NUCLEOTIDE SEQUENCE [LARGE SCALE GENOMIC DNA]</scope>
    <source>
        <strain evidence="3 4">NBRC 107630</strain>
    </source>
</reference>
<evidence type="ECO:0000256" key="1">
    <source>
        <dbReference type="SAM" id="Phobius"/>
    </source>
</evidence>
<proteinExistence type="predicted"/>
<protein>
    <recommendedName>
        <fullName evidence="2">CBU-0592-like domain-containing protein</fullName>
    </recommendedName>
</protein>
<evidence type="ECO:0000313" key="4">
    <source>
        <dbReference type="Proteomes" id="UP001458946"/>
    </source>
</evidence>
<dbReference type="NCBIfam" id="NF047864">
    <property type="entry name" value="CBU_0592_membra"/>
    <property type="match status" value="1"/>
</dbReference>
<sequence>MIQVISILGAIQILSAYVLGQTGRLKTGSPHYNLLNFVGSSLLTVVAVLYGFRLIRYSSCASLRCFHS</sequence>
<keyword evidence="4" id="KW-1185">Reference proteome</keyword>
<keyword evidence="1" id="KW-0472">Membrane</keyword>
<dbReference type="RefSeq" id="WP_353542387.1">
    <property type="nucleotide sequence ID" value="NZ_BAABRN010000023.1"/>
</dbReference>
<dbReference type="InterPro" id="IPR058058">
    <property type="entry name" value="CBU_0592-like"/>
</dbReference>
<evidence type="ECO:0000313" key="3">
    <source>
        <dbReference type="EMBL" id="GAA5502421.1"/>
    </source>
</evidence>
<comment type="caution">
    <text evidence="3">The sequence shown here is derived from an EMBL/GenBank/DDBJ whole genome shotgun (WGS) entry which is preliminary data.</text>
</comment>
<dbReference type="EMBL" id="BAABRN010000023">
    <property type="protein sequence ID" value="GAA5502421.1"/>
    <property type="molecule type" value="Genomic_DNA"/>
</dbReference>
<dbReference type="Proteomes" id="UP001458946">
    <property type="component" value="Unassembled WGS sequence"/>
</dbReference>